<keyword evidence="7" id="KW-1185">Reference proteome</keyword>
<dbReference type="eggNOG" id="COG0657">
    <property type="taxonomic scope" value="Bacteria"/>
</dbReference>
<dbReference type="Pfam" id="PF20434">
    <property type="entry name" value="BD-FAE"/>
    <property type="match status" value="1"/>
</dbReference>
<feature type="domain" description="BD-FAE-like" evidence="5">
    <location>
        <begin position="168"/>
        <end position="376"/>
    </location>
</feature>
<dbReference type="PROSITE" id="PS01173">
    <property type="entry name" value="LIPASE_GDXG_HIS"/>
    <property type="match status" value="1"/>
</dbReference>
<feature type="transmembrane region" description="Helical" evidence="4">
    <location>
        <begin position="35"/>
        <end position="58"/>
    </location>
</feature>
<dbReference type="AlphaFoldDB" id="A6WBE0"/>
<organism evidence="6 7">
    <name type="scientific">Kineococcus radiotolerans (strain ATCC BAA-149 / DSM 14245 / SRS30216)</name>
    <dbReference type="NCBI Taxonomy" id="266940"/>
    <lineage>
        <taxon>Bacteria</taxon>
        <taxon>Bacillati</taxon>
        <taxon>Actinomycetota</taxon>
        <taxon>Actinomycetes</taxon>
        <taxon>Kineosporiales</taxon>
        <taxon>Kineosporiaceae</taxon>
        <taxon>Kineococcus</taxon>
    </lineage>
</organism>
<dbReference type="InterPro" id="IPR029058">
    <property type="entry name" value="AB_hydrolase_fold"/>
</dbReference>
<evidence type="ECO:0000313" key="7">
    <source>
        <dbReference type="Proteomes" id="UP000001116"/>
    </source>
</evidence>
<evidence type="ECO:0000256" key="1">
    <source>
        <dbReference type="ARBA" id="ARBA00010515"/>
    </source>
</evidence>
<dbReference type="RefSeq" id="WP_012087637.1">
    <property type="nucleotide sequence ID" value="NC_009664.2"/>
</dbReference>
<accession>A6WBE0</accession>
<reference evidence="7" key="1">
    <citation type="journal article" date="2008" name="PLoS ONE">
        <title>Survival in nuclear waste, extreme resistance, and potential applications gleaned from the genome sequence of Kineococcus radiotolerans SRS30216.</title>
        <authorList>
            <person name="Bagwell C.E."/>
            <person name="Bhat S."/>
            <person name="Hawkins G.M."/>
            <person name="Smith B.W."/>
            <person name="Biswas T."/>
            <person name="Hoover T.R."/>
            <person name="Saunders E."/>
            <person name="Han C.S."/>
            <person name="Tsodikov O.V."/>
            <person name="Shimkets L.J."/>
        </authorList>
    </citation>
    <scope>NUCLEOTIDE SEQUENCE [LARGE SCALE GENOMIC DNA]</scope>
    <source>
        <strain evidence="7">ATCC BAA-149 / DSM 14245 / SRS30216</strain>
    </source>
</reference>
<keyword evidence="4" id="KW-1133">Transmembrane helix</keyword>
<dbReference type="InterPro" id="IPR050300">
    <property type="entry name" value="GDXG_lipolytic_enzyme"/>
</dbReference>
<protein>
    <submittedName>
        <fullName evidence="6">Alpha/beta hydrolase fold-3 domain protein</fullName>
    </submittedName>
</protein>
<dbReference type="Gene3D" id="3.40.50.1820">
    <property type="entry name" value="alpha/beta hydrolase"/>
    <property type="match status" value="1"/>
</dbReference>
<feature type="compositionally biased region" description="Low complexity" evidence="3">
    <location>
        <begin position="13"/>
        <end position="22"/>
    </location>
</feature>
<proteinExistence type="inferred from homology"/>
<dbReference type="HOGENOM" id="CLU_012494_4_9_11"/>
<dbReference type="GO" id="GO:0016787">
    <property type="term" value="F:hydrolase activity"/>
    <property type="evidence" value="ECO:0007669"/>
    <property type="project" value="UniProtKB-KW"/>
</dbReference>
<evidence type="ECO:0000259" key="5">
    <source>
        <dbReference type="Pfam" id="PF20434"/>
    </source>
</evidence>
<dbReference type="STRING" id="266940.Krad_2657"/>
<keyword evidence="2 6" id="KW-0378">Hydrolase</keyword>
<dbReference type="Proteomes" id="UP000001116">
    <property type="component" value="Chromosome"/>
</dbReference>
<dbReference type="PANTHER" id="PTHR48081">
    <property type="entry name" value="AB HYDROLASE SUPERFAMILY PROTEIN C4A8.06C"/>
    <property type="match status" value="1"/>
</dbReference>
<dbReference type="InterPro" id="IPR049492">
    <property type="entry name" value="BD-FAE-like_dom"/>
</dbReference>
<comment type="similarity">
    <text evidence="1">Belongs to the 'GDXG' lipolytic enzyme family.</text>
</comment>
<name>A6WBE0_KINRD</name>
<feature type="transmembrane region" description="Helical" evidence="4">
    <location>
        <begin position="106"/>
        <end position="127"/>
    </location>
</feature>
<dbReference type="ESTHER" id="kinrd-a6wbe0">
    <property type="family name" value="BD-FAE"/>
</dbReference>
<feature type="transmembrane region" description="Helical" evidence="4">
    <location>
        <begin position="70"/>
        <end position="94"/>
    </location>
</feature>
<dbReference type="EMBL" id="CP000750">
    <property type="protein sequence ID" value="ABS04129.1"/>
    <property type="molecule type" value="Genomic_DNA"/>
</dbReference>
<keyword evidence="4" id="KW-0812">Transmembrane</keyword>
<dbReference type="OrthoDB" id="9803828at2"/>
<evidence type="ECO:0000256" key="3">
    <source>
        <dbReference type="SAM" id="MobiDB-lite"/>
    </source>
</evidence>
<dbReference type="SUPFAM" id="SSF53474">
    <property type="entry name" value="alpha/beta-Hydrolases"/>
    <property type="match status" value="1"/>
</dbReference>
<dbReference type="InterPro" id="IPR002168">
    <property type="entry name" value="Lipase_GDXG_HIS_AS"/>
</dbReference>
<evidence type="ECO:0000256" key="4">
    <source>
        <dbReference type="SAM" id="Phobius"/>
    </source>
</evidence>
<sequence>MSSPTEPAGTSEPVGAAGAGVRPARRRGRGAKLGWAILLTLALIVAAVVAVLTVGSLVPGLGLLSAIANLLAATLSPQFALAGLVIAAIGVIAWRRGLRRSGGTAAVLGAASLVANVVVVAVIVGAVSDHGGSVNLAKATFGLSSISAPAPDEVRTYDRTQDGEELTLDIFTPATRGDDPASDLAPAVLYVHGGGWSQGSGTTTAADHRALADAGYVVVSVNYELSTESNPTWDKAPAQVSCAAAWLSEHATELGVDMNRLAYWGDSAGGNLALNAAYSAAQGTALSSCGGTVPVPAAVVTDYPAADVRASAASTVSLGPLNGAGLSQQYIGGTAQEFPERYDAVSTATYLSPQAPPTLIIEPTRDTLVPTRSVLDFAERARAAGVDVEVAEIPLSWHIYTQIAADSIGNQAHLSIGMNYLREQLG</sequence>
<evidence type="ECO:0000313" key="6">
    <source>
        <dbReference type="EMBL" id="ABS04129.1"/>
    </source>
</evidence>
<feature type="region of interest" description="Disordered" evidence="3">
    <location>
        <begin position="1"/>
        <end position="22"/>
    </location>
</feature>
<keyword evidence="4" id="KW-0472">Membrane</keyword>
<evidence type="ECO:0000256" key="2">
    <source>
        <dbReference type="ARBA" id="ARBA00022801"/>
    </source>
</evidence>
<gene>
    <name evidence="6" type="ordered locus">Krad_2657</name>
</gene>
<dbReference type="KEGG" id="kra:Krad_2657"/>